<proteinExistence type="predicted"/>
<sequence length="167" mass="19371">MALTLLRHAAPSERYQKTYLGWSDVDIDETLFDASSLSLLHASSFDCIYSSDLKRCTQTLDRLGFTYTSDARLREVKFKEEIEMKRFEEIEKLPSFSPEYLSSEAAWFSYISEESAAHFSQRVQSFLDELNPKHTTLICAHKGTLNHILQCLGKKPFRFDYLEAYCL</sequence>
<dbReference type="Pfam" id="PF00300">
    <property type="entry name" value="His_Phos_1"/>
    <property type="match status" value="1"/>
</dbReference>
<keyword evidence="2" id="KW-1185">Reference proteome</keyword>
<dbReference type="CDD" id="cd07067">
    <property type="entry name" value="HP_PGM_like"/>
    <property type="match status" value="1"/>
</dbReference>
<dbReference type="InterPro" id="IPR029033">
    <property type="entry name" value="His_PPase_superfam"/>
</dbReference>
<dbReference type="AlphaFoldDB" id="I3XZP1"/>
<dbReference type="Proteomes" id="UP000006176">
    <property type="component" value="Chromosome"/>
</dbReference>
<organism evidence="1 2">
    <name type="scientific">Sulfurospirillum barnesii (strain ATCC 700032 / DSM 10660 / SES-3)</name>
    <dbReference type="NCBI Taxonomy" id="760154"/>
    <lineage>
        <taxon>Bacteria</taxon>
        <taxon>Pseudomonadati</taxon>
        <taxon>Campylobacterota</taxon>
        <taxon>Epsilonproteobacteria</taxon>
        <taxon>Campylobacterales</taxon>
        <taxon>Sulfurospirillaceae</taxon>
        <taxon>Sulfurospirillum</taxon>
    </lineage>
</organism>
<dbReference type="Gene3D" id="3.40.50.1240">
    <property type="entry name" value="Phosphoglycerate mutase-like"/>
    <property type="match status" value="1"/>
</dbReference>
<dbReference type="HOGENOM" id="CLU_1593710_0_0_7"/>
<dbReference type="SMART" id="SM00855">
    <property type="entry name" value="PGAM"/>
    <property type="match status" value="1"/>
</dbReference>
<dbReference type="OrthoDB" id="9781415at2"/>
<evidence type="ECO:0000313" key="2">
    <source>
        <dbReference type="Proteomes" id="UP000006176"/>
    </source>
</evidence>
<dbReference type="KEGG" id="sba:Sulba_2140"/>
<name>I3XZP1_SULBS</name>
<protein>
    <submittedName>
        <fullName evidence="1">Fructose-2,6-bisphosphatase</fullName>
    </submittedName>
</protein>
<dbReference type="STRING" id="760154.Sulba_2140"/>
<dbReference type="RefSeq" id="WP_014770280.1">
    <property type="nucleotide sequence ID" value="NC_018002.1"/>
</dbReference>
<gene>
    <name evidence="1" type="ordered locus">Sulba_2140</name>
</gene>
<dbReference type="EMBL" id="CP003333">
    <property type="protein sequence ID" value="AFL69415.1"/>
    <property type="molecule type" value="Genomic_DNA"/>
</dbReference>
<dbReference type="PATRIC" id="fig|760154.4.peg.2137"/>
<dbReference type="eggNOG" id="COG0406">
    <property type="taxonomic scope" value="Bacteria"/>
</dbReference>
<accession>I3XZP1</accession>
<reference evidence="1 2" key="1">
    <citation type="submission" date="2012-06" db="EMBL/GenBank/DDBJ databases">
        <title>Complete sequence of Sulfurospirillum barnesii SES-3.</title>
        <authorList>
            <consortium name="US DOE Joint Genome Institute"/>
            <person name="Lucas S."/>
            <person name="Han J."/>
            <person name="Lapidus A."/>
            <person name="Cheng J.-F."/>
            <person name="Goodwin L."/>
            <person name="Pitluck S."/>
            <person name="Peters L."/>
            <person name="Ovchinnikova G."/>
            <person name="Lu M."/>
            <person name="Detter J.C."/>
            <person name="Han C."/>
            <person name="Tapia R."/>
            <person name="Land M."/>
            <person name="Hauser L."/>
            <person name="Kyrpides N."/>
            <person name="Ivanova N."/>
            <person name="Pagani I."/>
            <person name="Stolz J."/>
            <person name="Arkin A."/>
            <person name="Dehal P."/>
            <person name="Oremland R."/>
            <person name="Saltikov C."/>
            <person name="Basu P."/>
            <person name="Hollibaugh J."/>
            <person name="Newman D."/>
            <person name="Stolyar S."/>
            <person name="Hazen T."/>
            <person name="Woyke T."/>
        </authorList>
    </citation>
    <scope>NUCLEOTIDE SEQUENCE [LARGE SCALE GENOMIC DNA]</scope>
    <source>
        <strain evidence="2">ATCC 700032 / DSM 10660 / SES-3</strain>
    </source>
</reference>
<dbReference type="SUPFAM" id="SSF53254">
    <property type="entry name" value="Phosphoglycerate mutase-like"/>
    <property type="match status" value="1"/>
</dbReference>
<evidence type="ECO:0000313" key="1">
    <source>
        <dbReference type="EMBL" id="AFL69415.1"/>
    </source>
</evidence>
<dbReference type="InterPro" id="IPR013078">
    <property type="entry name" value="His_Pase_superF_clade-1"/>
</dbReference>